<organism evidence="1 2">
    <name type="scientific">Xanthomonas axonopodis</name>
    <dbReference type="NCBI Taxonomy" id="53413"/>
    <lineage>
        <taxon>Bacteria</taxon>
        <taxon>Pseudomonadati</taxon>
        <taxon>Pseudomonadota</taxon>
        <taxon>Gammaproteobacteria</taxon>
        <taxon>Lysobacterales</taxon>
        <taxon>Lysobacteraceae</taxon>
        <taxon>Xanthomonas</taxon>
    </lineage>
</organism>
<dbReference type="Gene3D" id="2.130.10.10">
    <property type="entry name" value="YVTN repeat-like/Quinoprotein amine dehydrogenase"/>
    <property type="match status" value="1"/>
</dbReference>
<gene>
    <name evidence="1" type="ORF">XAXN_03015</name>
</gene>
<evidence type="ECO:0000313" key="2">
    <source>
        <dbReference type="Proteomes" id="UP000054035"/>
    </source>
</evidence>
<dbReference type="InterPro" id="IPR007788">
    <property type="entry name" value="QCT"/>
</dbReference>
<dbReference type="Pfam" id="PF05096">
    <property type="entry name" value="Glu_cyclase_2"/>
    <property type="match status" value="1"/>
</dbReference>
<reference evidence="1 2" key="1">
    <citation type="submission" date="2014-02" db="EMBL/GenBank/DDBJ databases">
        <title>Genome sequence of Xanthomonas axonopodis DSM 3585 (T).</title>
        <authorList>
            <person name="Midha S."/>
            <person name="Patil P.B."/>
        </authorList>
    </citation>
    <scope>NUCLEOTIDE SEQUENCE [LARGE SCALE GENOMIC DNA]</scope>
    <source>
        <strain evidence="1 2">DSM 3585</strain>
    </source>
</reference>
<dbReference type="PANTHER" id="PTHR31270">
    <property type="entry name" value="GLUTAMINYL-PEPTIDE CYCLOTRANSFERASE"/>
    <property type="match status" value="1"/>
</dbReference>
<proteinExistence type="predicted"/>
<dbReference type="Proteomes" id="UP000054035">
    <property type="component" value="Unassembled WGS sequence"/>
</dbReference>
<dbReference type="PANTHER" id="PTHR31270:SF1">
    <property type="entry name" value="GLUTAMINYL-PEPTIDE CYCLOTRANSFERASE"/>
    <property type="match status" value="1"/>
</dbReference>
<dbReference type="GO" id="GO:0016603">
    <property type="term" value="F:glutaminyl-peptide cyclotransferase activity"/>
    <property type="evidence" value="ECO:0007669"/>
    <property type="project" value="InterPro"/>
</dbReference>
<dbReference type="InterPro" id="IPR015943">
    <property type="entry name" value="WD40/YVTN_repeat-like_dom_sf"/>
</dbReference>
<name>A0A0P6VDT7_9XANT</name>
<protein>
    <submittedName>
        <fullName evidence="1">Glutamine cyclotransferase</fullName>
    </submittedName>
</protein>
<dbReference type="PATRIC" id="fig|53413.25.peg.2923"/>
<dbReference type="SUPFAM" id="SSF50969">
    <property type="entry name" value="YVTN repeat-like/Quinoprotein amine dehydrogenase"/>
    <property type="match status" value="1"/>
</dbReference>
<dbReference type="EMBL" id="JFAQ01000031">
    <property type="protein sequence ID" value="KPL50151.1"/>
    <property type="molecule type" value="Genomic_DNA"/>
</dbReference>
<comment type="caution">
    <text evidence="1">The sequence shown here is derived from an EMBL/GenBank/DDBJ whole genome shotgun (WGS) entry which is preliminary data.</text>
</comment>
<evidence type="ECO:0000313" key="1">
    <source>
        <dbReference type="EMBL" id="KPL50151.1"/>
    </source>
</evidence>
<dbReference type="InterPro" id="IPR011044">
    <property type="entry name" value="Quino_amine_DH_bsu"/>
</dbReference>
<dbReference type="AlphaFoldDB" id="A0A0P6VDT7"/>
<accession>A0A0P6VDT7</accession>
<dbReference type="OrthoDB" id="9783700at2"/>
<keyword evidence="1" id="KW-0808">Transferase</keyword>
<sequence>MVLFSEVFASLKMATELPPAVVTWDDCRMPRTVYSLLVSALLLPTLAHCGEAIPTQGYTVVRTYPHDTAAFTEGLFYLDGHLYESTGELDQSSVRKVDLDSGNVLQQANTPPPFYGEGIAAWKDRLIQLTWRNQRGFVYDLATLAPRTQFSYSGEGWALTSDDRQLYMSDGTANIRRLDPQSLKQIGTIKVTARGKPLDNLNELEWVNGQLLANVWLTTRIARIDPASGKVIAWIELKALVPDPDTLTDPTNDVLNGIAYDAEHDRLFVTGKRWPKIYEIKLAQ</sequence>